<gene>
    <name evidence="3" type="ORF">SAMN05421636_10198</name>
</gene>
<dbReference type="InterPro" id="IPR001763">
    <property type="entry name" value="Rhodanese-like_dom"/>
</dbReference>
<evidence type="ECO:0000313" key="3">
    <source>
        <dbReference type="EMBL" id="SDD58072.1"/>
    </source>
</evidence>
<dbReference type="OrthoDB" id="598065at2"/>
<dbReference type="AlphaFoldDB" id="A0A1G6VWR8"/>
<dbReference type="NCBIfam" id="NF045521">
    <property type="entry name" value="rhoda_near_glyco"/>
    <property type="match status" value="1"/>
</dbReference>
<keyword evidence="3" id="KW-0808">Transferase</keyword>
<dbReference type="SMART" id="SM00450">
    <property type="entry name" value="RHOD"/>
    <property type="match status" value="1"/>
</dbReference>
<dbReference type="CDD" id="cd00158">
    <property type="entry name" value="RHOD"/>
    <property type="match status" value="1"/>
</dbReference>
<dbReference type="GO" id="GO:0016740">
    <property type="term" value="F:transferase activity"/>
    <property type="evidence" value="ECO:0007669"/>
    <property type="project" value="UniProtKB-KW"/>
</dbReference>
<keyword evidence="4" id="KW-1185">Reference proteome</keyword>
<dbReference type="SUPFAM" id="SSF52821">
    <property type="entry name" value="Rhodanese/Cell cycle control phosphatase"/>
    <property type="match status" value="1"/>
</dbReference>
<reference evidence="3 4" key="1">
    <citation type="submission" date="2016-10" db="EMBL/GenBank/DDBJ databases">
        <authorList>
            <person name="de Groot N.N."/>
        </authorList>
    </citation>
    <scope>NUCLEOTIDE SEQUENCE [LARGE SCALE GENOMIC DNA]</scope>
    <source>
        <strain evidence="3 4">DSM 23421</strain>
    </source>
</reference>
<dbReference type="Pfam" id="PF00581">
    <property type="entry name" value="Rhodanese"/>
    <property type="match status" value="1"/>
</dbReference>
<evidence type="ECO:0000313" key="4">
    <source>
        <dbReference type="Proteomes" id="UP000199109"/>
    </source>
</evidence>
<protein>
    <submittedName>
        <fullName evidence="3">Rhodanese-related sulfurtransferase</fullName>
    </submittedName>
</protein>
<organism evidence="3 4">
    <name type="scientific">Pricia antarctica</name>
    <dbReference type="NCBI Taxonomy" id="641691"/>
    <lineage>
        <taxon>Bacteria</taxon>
        <taxon>Pseudomonadati</taxon>
        <taxon>Bacteroidota</taxon>
        <taxon>Flavobacteriia</taxon>
        <taxon>Flavobacteriales</taxon>
        <taxon>Flavobacteriaceae</taxon>
        <taxon>Pricia</taxon>
    </lineage>
</organism>
<proteinExistence type="predicted"/>
<name>A0A1G6VWR8_9FLAO</name>
<keyword evidence="1" id="KW-0732">Signal</keyword>
<dbReference type="EMBL" id="FNAO01000001">
    <property type="protein sequence ID" value="SDD58072.1"/>
    <property type="molecule type" value="Genomic_DNA"/>
</dbReference>
<dbReference type="PANTHER" id="PTHR43031">
    <property type="entry name" value="FAD-DEPENDENT OXIDOREDUCTASE"/>
    <property type="match status" value="1"/>
</dbReference>
<accession>A0A1G6VWR8</accession>
<dbReference type="InterPro" id="IPR050229">
    <property type="entry name" value="GlpE_sulfurtransferase"/>
</dbReference>
<feature type="chain" id="PRO_5011741085" evidence="1">
    <location>
        <begin position="20"/>
        <end position="170"/>
    </location>
</feature>
<dbReference type="PANTHER" id="PTHR43031:SF1">
    <property type="entry name" value="PYRIDINE NUCLEOTIDE-DISULPHIDE OXIDOREDUCTASE"/>
    <property type="match status" value="1"/>
</dbReference>
<evidence type="ECO:0000256" key="1">
    <source>
        <dbReference type="SAM" id="SignalP"/>
    </source>
</evidence>
<dbReference type="Proteomes" id="UP000199109">
    <property type="component" value="Unassembled WGS sequence"/>
</dbReference>
<dbReference type="InterPro" id="IPR036873">
    <property type="entry name" value="Rhodanese-like_dom_sf"/>
</dbReference>
<sequence>MRFFIITVLYFTCCPPVFAQTKMDKTLKKFNKESVPYIKVDALNGMNHVVLLDAREKEEYEVSHLKNAIWVGAKTFDLDSVVPKIEDKNTEIIVYCSIGVRSENIGEKLMDAGYPNVKNLYGGIFEWKNEGHAVYNPEGNETEKVHAFNKHWGKLLKKGEKVYGAADGGP</sequence>
<feature type="signal peptide" evidence="1">
    <location>
        <begin position="1"/>
        <end position="19"/>
    </location>
</feature>
<dbReference type="Gene3D" id="3.40.250.10">
    <property type="entry name" value="Rhodanese-like domain"/>
    <property type="match status" value="1"/>
</dbReference>
<feature type="domain" description="Rhodanese" evidence="2">
    <location>
        <begin position="45"/>
        <end position="136"/>
    </location>
</feature>
<dbReference type="STRING" id="641691.SAMN05421636_10198"/>
<dbReference type="PROSITE" id="PS50206">
    <property type="entry name" value="RHODANESE_3"/>
    <property type="match status" value="1"/>
</dbReference>
<evidence type="ECO:0000259" key="2">
    <source>
        <dbReference type="PROSITE" id="PS50206"/>
    </source>
</evidence>